<evidence type="ECO:0000256" key="8">
    <source>
        <dbReference type="ARBA" id="ARBA00023242"/>
    </source>
</evidence>
<evidence type="ECO:0000256" key="6">
    <source>
        <dbReference type="ARBA" id="ARBA00023125"/>
    </source>
</evidence>
<dbReference type="HOGENOM" id="CLU_585714_0_0_1"/>
<keyword evidence="2" id="KW-0217">Developmental protein</keyword>
<dbReference type="GO" id="GO:0046983">
    <property type="term" value="F:protein dimerization activity"/>
    <property type="evidence" value="ECO:0007669"/>
    <property type="project" value="InterPro"/>
</dbReference>
<keyword evidence="5" id="KW-0805">Transcription regulation</keyword>
<dbReference type="SUPFAM" id="SSF47459">
    <property type="entry name" value="HLH, helix-loop-helix DNA-binding domain"/>
    <property type="match status" value="1"/>
</dbReference>
<evidence type="ECO:0000256" key="5">
    <source>
        <dbReference type="ARBA" id="ARBA00023015"/>
    </source>
</evidence>
<keyword evidence="6" id="KW-0238">DNA-binding</keyword>
<evidence type="ECO:0000256" key="2">
    <source>
        <dbReference type="ARBA" id="ARBA00022473"/>
    </source>
</evidence>
<comment type="subcellular location">
    <subcellularLocation>
        <location evidence="1">Nucleus</location>
    </subcellularLocation>
</comment>
<keyword evidence="4" id="KW-0744">Spermatogenesis</keyword>
<feature type="domain" description="BHLH" evidence="10">
    <location>
        <begin position="398"/>
        <end position="448"/>
    </location>
</feature>
<dbReference type="PANTHER" id="PTHR15402">
    <property type="entry name" value="TRANSCRIPTION FACTOR-LIKE 5 PROTEIN"/>
    <property type="match status" value="1"/>
</dbReference>
<evidence type="ECO:0000313" key="11">
    <source>
        <dbReference type="EnsemblMetazoa" id="SMAR013825-PA"/>
    </source>
</evidence>
<dbReference type="Gene3D" id="4.10.280.10">
    <property type="entry name" value="Helix-loop-helix DNA-binding domain"/>
    <property type="match status" value="1"/>
</dbReference>
<dbReference type="Proteomes" id="UP000014500">
    <property type="component" value="Unassembled WGS sequence"/>
</dbReference>
<evidence type="ECO:0000256" key="7">
    <source>
        <dbReference type="ARBA" id="ARBA00023163"/>
    </source>
</evidence>
<evidence type="ECO:0000256" key="4">
    <source>
        <dbReference type="ARBA" id="ARBA00022871"/>
    </source>
</evidence>
<keyword evidence="3" id="KW-0221">Differentiation</keyword>
<dbReference type="GO" id="GO:0005634">
    <property type="term" value="C:nucleus"/>
    <property type="evidence" value="ECO:0007669"/>
    <property type="project" value="UniProtKB-SubCell"/>
</dbReference>
<protein>
    <recommendedName>
        <fullName evidence="10">BHLH domain-containing protein</fullName>
    </recommendedName>
</protein>
<organism evidence="11 12">
    <name type="scientific">Strigamia maritima</name>
    <name type="common">European centipede</name>
    <name type="synonym">Geophilus maritimus</name>
    <dbReference type="NCBI Taxonomy" id="126957"/>
    <lineage>
        <taxon>Eukaryota</taxon>
        <taxon>Metazoa</taxon>
        <taxon>Ecdysozoa</taxon>
        <taxon>Arthropoda</taxon>
        <taxon>Myriapoda</taxon>
        <taxon>Chilopoda</taxon>
        <taxon>Pleurostigmophora</taxon>
        <taxon>Geophilomorpha</taxon>
        <taxon>Linotaeniidae</taxon>
        <taxon>Strigamia</taxon>
    </lineage>
</organism>
<keyword evidence="8" id="KW-0539">Nucleus</keyword>
<name>T1JIZ4_STRMM</name>
<sequence length="467" mass="52136">MDSDKSLDLDLEMESICNSNNKRLCEDDCDEDLMDLQVKKQRRLDENQRDMVVVELNQETKTGATSAHDYFEFIKTSGADADEFNAAMIDGMQSKNSPTQNNGPAEGDRDITGQQYYIAVDARTVATLQAGAEYTLVPIDQNGKETPEERQPNAYDEENSRLWSENDDSLKESDQPQQLLIQTMRPLSSNPSSPQLYCQEDGNNIINGGQGSDNDGLGSSNVYSNVDGSLSPNRKFHSNNTHGQNVVRGSNMPTRFQTPTSVSPNGYPVLPAPHLMYNVPSAAHHPNNSSAPFSYAGHRVHLPPPGSTWHTSPYTQSYSPHNNQNFVPNQTMTPTSTMNLNSSGEEQENVSPDYSRVAQNASGGDGSLFPLTALPRTPNMAQILGPLDNMQYFPIPFTGRENHNEKERKRRSRIKNACSLLRDLVPGLSEKTDKATVFEYTVQYLLHLKRHVGKQFDKDFMEKYTPY</sequence>
<dbReference type="EMBL" id="JH432114">
    <property type="status" value="NOT_ANNOTATED_CDS"/>
    <property type="molecule type" value="Genomic_DNA"/>
</dbReference>
<dbReference type="InterPro" id="IPR039583">
    <property type="entry name" value="TCFL5/SOLH1/2"/>
</dbReference>
<keyword evidence="7" id="KW-0804">Transcription</keyword>
<dbReference type="AlphaFoldDB" id="T1JIZ4"/>
<feature type="compositionally biased region" description="Polar residues" evidence="9">
    <location>
        <begin position="175"/>
        <end position="207"/>
    </location>
</feature>
<dbReference type="Pfam" id="PF00010">
    <property type="entry name" value="HLH"/>
    <property type="match status" value="1"/>
</dbReference>
<proteinExistence type="predicted"/>
<evidence type="ECO:0000259" key="10">
    <source>
        <dbReference type="PROSITE" id="PS50888"/>
    </source>
</evidence>
<dbReference type="eggNOG" id="ENOG502QVQ5">
    <property type="taxonomic scope" value="Eukaryota"/>
</dbReference>
<evidence type="ECO:0000313" key="12">
    <source>
        <dbReference type="Proteomes" id="UP000014500"/>
    </source>
</evidence>
<dbReference type="EnsemblMetazoa" id="SMAR013825-RA">
    <property type="protein sequence ID" value="SMAR013825-PA"/>
    <property type="gene ID" value="SMAR013825"/>
</dbReference>
<dbReference type="GO" id="GO:0007283">
    <property type="term" value="P:spermatogenesis"/>
    <property type="evidence" value="ECO:0007669"/>
    <property type="project" value="UniProtKB-KW"/>
</dbReference>
<feature type="compositionally biased region" description="Basic and acidic residues" evidence="9">
    <location>
        <begin position="142"/>
        <end position="151"/>
    </location>
</feature>
<dbReference type="GO" id="GO:0000978">
    <property type="term" value="F:RNA polymerase II cis-regulatory region sequence-specific DNA binding"/>
    <property type="evidence" value="ECO:0007669"/>
    <property type="project" value="TreeGrafter"/>
</dbReference>
<reference evidence="12" key="1">
    <citation type="submission" date="2011-05" db="EMBL/GenBank/DDBJ databases">
        <authorList>
            <person name="Richards S.R."/>
            <person name="Qu J."/>
            <person name="Jiang H."/>
            <person name="Jhangiani S.N."/>
            <person name="Agravi P."/>
            <person name="Goodspeed R."/>
            <person name="Gross S."/>
            <person name="Mandapat C."/>
            <person name="Jackson L."/>
            <person name="Mathew T."/>
            <person name="Pu L."/>
            <person name="Thornton R."/>
            <person name="Saada N."/>
            <person name="Wilczek-Boney K.B."/>
            <person name="Lee S."/>
            <person name="Kovar C."/>
            <person name="Wu Y."/>
            <person name="Scherer S.E."/>
            <person name="Worley K.C."/>
            <person name="Muzny D.M."/>
            <person name="Gibbs R."/>
        </authorList>
    </citation>
    <scope>NUCLEOTIDE SEQUENCE</scope>
    <source>
        <strain evidence="12">Brora</strain>
    </source>
</reference>
<dbReference type="GO" id="GO:0030154">
    <property type="term" value="P:cell differentiation"/>
    <property type="evidence" value="ECO:0007669"/>
    <property type="project" value="UniProtKB-KW"/>
</dbReference>
<evidence type="ECO:0000256" key="3">
    <source>
        <dbReference type="ARBA" id="ARBA00022782"/>
    </source>
</evidence>
<dbReference type="CDD" id="cd19683">
    <property type="entry name" value="bHLH_SOHLH_like"/>
    <property type="match status" value="1"/>
</dbReference>
<dbReference type="GO" id="GO:0000981">
    <property type="term" value="F:DNA-binding transcription factor activity, RNA polymerase II-specific"/>
    <property type="evidence" value="ECO:0007669"/>
    <property type="project" value="TreeGrafter"/>
</dbReference>
<reference evidence="11" key="2">
    <citation type="submission" date="2015-02" db="UniProtKB">
        <authorList>
            <consortium name="EnsemblMetazoa"/>
        </authorList>
    </citation>
    <scope>IDENTIFICATION</scope>
</reference>
<dbReference type="SMART" id="SM00353">
    <property type="entry name" value="HLH"/>
    <property type="match status" value="1"/>
</dbReference>
<dbReference type="InterPro" id="IPR011598">
    <property type="entry name" value="bHLH_dom"/>
</dbReference>
<keyword evidence="12" id="KW-1185">Reference proteome</keyword>
<evidence type="ECO:0000256" key="1">
    <source>
        <dbReference type="ARBA" id="ARBA00004123"/>
    </source>
</evidence>
<dbReference type="InterPro" id="IPR036638">
    <property type="entry name" value="HLH_DNA-bd_sf"/>
</dbReference>
<evidence type="ECO:0000256" key="9">
    <source>
        <dbReference type="SAM" id="MobiDB-lite"/>
    </source>
</evidence>
<dbReference type="PANTHER" id="PTHR15402:SF2">
    <property type="entry name" value="TRANSCRIPTION FACTOR LIKE 5"/>
    <property type="match status" value="1"/>
</dbReference>
<accession>T1JIZ4</accession>
<feature type="region of interest" description="Disordered" evidence="9">
    <location>
        <begin position="139"/>
        <end position="220"/>
    </location>
</feature>
<dbReference type="PROSITE" id="PS50888">
    <property type="entry name" value="BHLH"/>
    <property type="match status" value="1"/>
</dbReference>